<dbReference type="PATRIC" id="fig|1415166.3.peg.1694"/>
<name>W5TB92_9NOCA</name>
<organism evidence="1 2">
    <name type="scientific">Nocardia nova SH22a</name>
    <dbReference type="NCBI Taxonomy" id="1415166"/>
    <lineage>
        <taxon>Bacteria</taxon>
        <taxon>Bacillati</taxon>
        <taxon>Actinomycetota</taxon>
        <taxon>Actinomycetes</taxon>
        <taxon>Mycobacteriales</taxon>
        <taxon>Nocardiaceae</taxon>
        <taxon>Nocardia</taxon>
    </lineage>
</organism>
<gene>
    <name evidence="1" type="ORF">NONO_c16660</name>
</gene>
<dbReference type="Proteomes" id="UP000019150">
    <property type="component" value="Chromosome"/>
</dbReference>
<reference evidence="1 2" key="1">
    <citation type="journal article" date="2014" name="Appl. Environ. Microbiol.">
        <title>Insights into the Microbial Degradation of Rubber and Gutta-Percha by Analysis of the Complete Genome of Nocardia nova SH22a.</title>
        <authorList>
            <person name="Luo Q."/>
            <person name="Hiessl S."/>
            <person name="Poehlein A."/>
            <person name="Daniel R."/>
            <person name="Steinbuchel A."/>
        </authorList>
    </citation>
    <scope>NUCLEOTIDE SEQUENCE [LARGE SCALE GENOMIC DNA]</scope>
    <source>
        <strain evidence="1">SH22a</strain>
    </source>
</reference>
<dbReference type="KEGG" id="nno:NONO_c16660"/>
<sequence length="59" mass="6363">MLGDSAAAEDCPSGEERTNHLAKEVDMSGSAAEQFDTHETKTNLSRIIERVEQAADDPS</sequence>
<keyword evidence="2" id="KW-1185">Reference proteome</keyword>
<proteinExistence type="predicted"/>
<dbReference type="HOGENOM" id="CLU_2955957_0_0_11"/>
<evidence type="ECO:0000313" key="1">
    <source>
        <dbReference type="EMBL" id="AHH16467.1"/>
    </source>
</evidence>
<accession>W5TB92</accession>
<dbReference type="AlphaFoldDB" id="W5TB92"/>
<dbReference type="RefSeq" id="WP_025347979.1">
    <property type="nucleotide sequence ID" value="NZ_CP006850.1"/>
</dbReference>
<dbReference type="EMBL" id="CP006850">
    <property type="protein sequence ID" value="AHH16467.1"/>
    <property type="molecule type" value="Genomic_DNA"/>
</dbReference>
<protein>
    <submittedName>
        <fullName evidence="1">Uncharacterized protein</fullName>
    </submittedName>
</protein>
<dbReference type="STRING" id="1415166.NONO_c16660"/>
<evidence type="ECO:0000313" key="2">
    <source>
        <dbReference type="Proteomes" id="UP000019150"/>
    </source>
</evidence>